<dbReference type="InterPro" id="IPR003439">
    <property type="entry name" value="ABC_transporter-like_ATP-bd"/>
</dbReference>
<evidence type="ECO:0000256" key="6">
    <source>
        <dbReference type="ARBA" id="ARBA00022970"/>
    </source>
</evidence>
<comment type="similarity">
    <text evidence="1">Belongs to the ABC transporter superfamily.</text>
</comment>
<dbReference type="RefSeq" id="WP_114481863.1">
    <property type="nucleotide sequence ID" value="NZ_QPJU01000001.1"/>
</dbReference>
<evidence type="ECO:0000313" key="8">
    <source>
        <dbReference type="EMBL" id="RCX11700.1"/>
    </source>
</evidence>
<keyword evidence="2" id="KW-0813">Transport</keyword>
<dbReference type="PANTHER" id="PTHR43820">
    <property type="entry name" value="HIGH-AFFINITY BRANCHED-CHAIN AMINO ACID TRANSPORT ATP-BINDING PROTEIN LIVF"/>
    <property type="match status" value="1"/>
</dbReference>
<dbReference type="GO" id="GO:0015658">
    <property type="term" value="F:branched-chain amino acid transmembrane transporter activity"/>
    <property type="evidence" value="ECO:0007669"/>
    <property type="project" value="TreeGrafter"/>
</dbReference>
<dbReference type="Gene3D" id="3.40.50.300">
    <property type="entry name" value="P-loop containing nucleotide triphosphate hydrolases"/>
    <property type="match status" value="1"/>
</dbReference>
<accession>A0A369AQR1</accession>
<evidence type="ECO:0000313" key="9">
    <source>
        <dbReference type="Proteomes" id="UP000252174"/>
    </source>
</evidence>
<dbReference type="PROSITE" id="PS50893">
    <property type="entry name" value="ABC_TRANSPORTER_2"/>
    <property type="match status" value="1"/>
</dbReference>
<dbReference type="GO" id="GO:0015807">
    <property type="term" value="P:L-amino acid transport"/>
    <property type="evidence" value="ECO:0007669"/>
    <property type="project" value="TreeGrafter"/>
</dbReference>
<dbReference type="GO" id="GO:0005524">
    <property type="term" value="F:ATP binding"/>
    <property type="evidence" value="ECO:0007669"/>
    <property type="project" value="UniProtKB-KW"/>
</dbReference>
<evidence type="ECO:0000259" key="7">
    <source>
        <dbReference type="PROSITE" id="PS50893"/>
    </source>
</evidence>
<dbReference type="SMART" id="SM00382">
    <property type="entry name" value="AAA"/>
    <property type="match status" value="1"/>
</dbReference>
<keyword evidence="5 8" id="KW-0067">ATP-binding</keyword>
<dbReference type="SUPFAM" id="SSF52540">
    <property type="entry name" value="P-loop containing nucleoside triphosphate hydrolases"/>
    <property type="match status" value="1"/>
</dbReference>
<keyword evidence="3" id="KW-0472">Membrane</keyword>
<dbReference type="CDD" id="cd03224">
    <property type="entry name" value="ABC_TM1139_LivF_branched"/>
    <property type="match status" value="1"/>
</dbReference>
<evidence type="ECO:0000256" key="3">
    <source>
        <dbReference type="ARBA" id="ARBA00022475"/>
    </source>
</evidence>
<gene>
    <name evidence="8" type="ORF">DFR45_101229</name>
</gene>
<dbReference type="InterPro" id="IPR027417">
    <property type="entry name" value="P-loop_NTPase"/>
</dbReference>
<keyword evidence="6" id="KW-0029">Amino-acid transport</keyword>
<reference evidence="8 9" key="1">
    <citation type="submission" date="2018-07" db="EMBL/GenBank/DDBJ databases">
        <title>Genomic Encyclopedia of Type Strains, Phase IV (KMG-IV): sequencing the most valuable type-strain genomes for metagenomic binning, comparative biology and taxonomic classification.</title>
        <authorList>
            <person name="Goeker M."/>
        </authorList>
    </citation>
    <scope>NUCLEOTIDE SEQUENCE [LARGE SCALE GENOMIC DNA]</scope>
    <source>
        <strain evidence="8 9">DSM 100911</strain>
    </source>
</reference>
<dbReference type="InterPro" id="IPR052156">
    <property type="entry name" value="BCAA_Transport_ATP-bd_LivF"/>
</dbReference>
<protein>
    <submittedName>
        <fullName evidence="8">Amino acid/amide ABC transporter ATP-binding protein 2 (HAAT family)</fullName>
    </submittedName>
</protein>
<evidence type="ECO:0000256" key="2">
    <source>
        <dbReference type="ARBA" id="ARBA00022448"/>
    </source>
</evidence>
<evidence type="ECO:0000256" key="4">
    <source>
        <dbReference type="ARBA" id="ARBA00022741"/>
    </source>
</evidence>
<comment type="caution">
    <text evidence="8">The sequence shown here is derived from an EMBL/GenBank/DDBJ whole genome shotgun (WGS) entry which is preliminary data.</text>
</comment>
<dbReference type="EMBL" id="QPJU01000001">
    <property type="protein sequence ID" value="RCX11700.1"/>
    <property type="molecule type" value="Genomic_DNA"/>
</dbReference>
<keyword evidence="4" id="KW-0547">Nucleotide-binding</keyword>
<dbReference type="Pfam" id="PF00005">
    <property type="entry name" value="ABC_tran"/>
    <property type="match status" value="1"/>
</dbReference>
<dbReference type="PROSITE" id="PS00211">
    <property type="entry name" value="ABC_TRANSPORTER_1"/>
    <property type="match status" value="1"/>
</dbReference>
<evidence type="ECO:0000256" key="1">
    <source>
        <dbReference type="ARBA" id="ARBA00005417"/>
    </source>
</evidence>
<dbReference type="PANTHER" id="PTHR43820:SF4">
    <property type="entry name" value="HIGH-AFFINITY BRANCHED-CHAIN AMINO ACID TRANSPORT ATP-BINDING PROTEIN LIVF"/>
    <property type="match status" value="1"/>
</dbReference>
<dbReference type="AlphaFoldDB" id="A0A369AQR1"/>
<feature type="domain" description="ABC transporter" evidence="7">
    <location>
        <begin position="2"/>
        <end position="238"/>
    </location>
</feature>
<organism evidence="8 9">
    <name type="scientific">Extensimonas vulgaris</name>
    <dbReference type="NCBI Taxonomy" id="1031594"/>
    <lineage>
        <taxon>Bacteria</taxon>
        <taxon>Pseudomonadati</taxon>
        <taxon>Pseudomonadota</taxon>
        <taxon>Betaproteobacteria</taxon>
        <taxon>Burkholderiales</taxon>
        <taxon>Comamonadaceae</taxon>
        <taxon>Extensimonas</taxon>
    </lineage>
</organism>
<dbReference type="InterPro" id="IPR003593">
    <property type="entry name" value="AAA+_ATPase"/>
</dbReference>
<sequence>MLELQGVSAHYGAIQALKSVDLQVRAGEIVTLIGANGAGKSTLMTTIFGMPRASSGRIVLADEDITALPPHHIAQRQIALVPEGRRIFARMSVRENLLVGMSAARGTRGAHDAETGLRHVFALFPILEARQTQRAGTLSGGEQQMLAIGRALMGSPRLLLLDEPSLGLAPLVIRTIFHTITALNRELGLTILLVEQNARQALRIAHRGYVLQNGAVVLEGSGQDLLNDPQVRAAYLDAAA</sequence>
<name>A0A369AQR1_9BURK</name>
<evidence type="ECO:0000256" key="5">
    <source>
        <dbReference type="ARBA" id="ARBA00022840"/>
    </source>
</evidence>
<keyword evidence="3" id="KW-1003">Cell membrane</keyword>
<proteinExistence type="inferred from homology"/>
<dbReference type="GO" id="GO:0016887">
    <property type="term" value="F:ATP hydrolysis activity"/>
    <property type="evidence" value="ECO:0007669"/>
    <property type="project" value="InterPro"/>
</dbReference>
<dbReference type="OrthoDB" id="9776369at2"/>
<dbReference type="InterPro" id="IPR017871">
    <property type="entry name" value="ABC_transporter-like_CS"/>
</dbReference>
<dbReference type="Proteomes" id="UP000252174">
    <property type="component" value="Unassembled WGS sequence"/>
</dbReference>
<keyword evidence="9" id="KW-1185">Reference proteome</keyword>